<dbReference type="Proteomes" id="UP000176864">
    <property type="component" value="Unassembled WGS sequence"/>
</dbReference>
<accession>A0A1F5NJG6</accession>
<sequence>MRIVFLTYNELGGNQTVTDRYEHRFECSWIPNGWTRVGKAGQALVLQYKRSPTDSKETTAMWQELVTKIITEDDYVDHVIAYVCRDERSRDTLALVRHLEPSRVTLVYCPCNREYFAEQVDLAEARHIISECGGCVTMLSLFANYLVAGEVVNVRKQEPEATLPAEQPH</sequence>
<dbReference type="EMBL" id="MFEK01000016">
    <property type="protein sequence ID" value="OGE77851.1"/>
    <property type="molecule type" value="Genomic_DNA"/>
</dbReference>
<evidence type="ECO:0000313" key="1">
    <source>
        <dbReference type="EMBL" id="OGE77851.1"/>
    </source>
</evidence>
<dbReference type="AlphaFoldDB" id="A0A1F5NJG6"/>
<reference evidence="1 2" key="1">
    <citation type="journal article" date="2016" name="Nat. Commun.">
        <title>Thousands of microbial genomes shed light on interconnected biogeochemical processes in an aquifer system.</title>
        <authorList>
            <person name="Anantharaman K."/>
            <person name="Brown C.T."/>
            <person name="Hug L.A."/>
            <person name="Sharon I."/>
            <person name="Castelle C.J."/>
            <person name="Probst A.J."/>
            <person name="Thomas B.C."/>
            <person name="Singh A."/>
            <person name="Wilkins M.J."/>
            <person name="Karaoz U."/>
            <person name="Brodie E.L."/>
            <person name="Williams K.H."/>
            <person name="Hubbard S.S."/>
            <person name="Banfield J.F."/>
        </authorList>
    </citation>
    <scope>NUCLEOTIDE SEQUENCE [LARGE SCALE GENOMIC DNA]</scope>
</reference>
<evidence type="ECO:0000313" key="2">
    <source>
        <dbReference type="Proteomes" id="UP000176864"/>
    </source>
</evidence>
<comment type="caution">
    <text evidence="1">The sequence shown here is derived from an EMBL/GenBank/DDBJ whole genome shotgun (WGS) entry which is preliminary data.</text>
</comment>
<gene>
    <name evidence="1" type="ORF">A2751_02290</name>
</gene>
<dbReference type="STRING" id="1817824.A2751_02290"/>
<name>A0A1F5NJG6_9BACT</name>
<organism evidence="1 2">
    <name type="scientific">Candidatus Doudnabacteria bacterium RIFCSPHIGHO2_01_FULL_46_14</name>
    <dbReference type="NCBI Taxonomy" id="1817824"/>
    <lineage>
        <taxon>Bacteria</taxon>
        <taxon>Candidatus Doudnaibacteriota</taxon>
    </lineage>
</organism>
<protein>
    <submittedName>
        <fullName evidence="1">Uncharacterized protein</fullName>
    </submittedName>
</protein>
<proteinExistence type="predicted"/>